<comment type="caution">
    <text evidence="5">The sequence shown here is derived from an EMBL/GenBank/DDBJ whole genome shotgun (WGS) entry which is preliminary data.</text>
</comment>
<sequence length="578" mass="62981">MLCRKFSGTAAWAICLIALRTALAQQCRKDPNATSSACGLPLELANFQGYYNCSSAVLVGRPVNLTQLQNLVTNFKHVKGVGVGHSWWQEQFCSGRDADSVNIVMTELDDTLSLINQPSYNTVAPPNFPIQVNETSGTVTVQAGVPQHMLLDYLSKYSTITQPSGWTLAAFSWFIDQTIGGAVATGTHGSTLTHGSLSSQVTELEVVLANGTLATFTPMSNPHLWKALQISVGRLGIITQLTFTIVPQRAVERSLAQITLAQFADQVTAAQNAYNQGSATNNLTLVEQALNSLDETQAFWFVETDQVWRTDYTRLDREPAAVLINIDPTPTVQKFDGTTVPGAFDQILKAPLAPNPAIVGDARFWSNFYATTARSLVAPGTYAARDAYLSVSDLGSRQMSTFDPYDQYELSVPLSQAGDCLKLVVQAAAAPALGAAFRVPALIRFVNREDAYLSNAHGEPRMFVNVEDHLSRQTGVDNVPFLGLVQLLRQQCAARMHWGKAGWPRFAPCFDGAAEYPDSWCHFGCAVQELDPTGKFASESSVWRWRATKNGTDVPLQQCCSPSGFRQECVCAARIECS</sequence>
<keyword evidence="3" id="KW-0732">Signal</keyword>
<organism evidence="5 6">
    <name type="scientific">[Myrmecia] bisecta</name>
    <dbReference type="NCBI Taxonomy" id="41462"/>
    <lineage>
        <taxon>Eukaryota</taxon>
        <taxon>Viridiplantae</taxon>
        <taxon>Chlorophyta</taxon>
        <taxon>core chlorophytes</taxon>
        <taxon>Trebouxiophyceae</taxon>
        <taxon>Trebouxiales</taxon>
        <taxon>Trebouxiaceae</taxon>
        <taxon>Myrmecia</taxon>
    </lineage>
</organism>
<dbReference type="Proteomes" id="UP001489004">
    <property type="component" value="Unassembled WGS sequence"/>
</dbReference>
<dbReference type="InterPro" id="IPR006094">
    <property type="entry name" value="Oxid_FAD_bind_N"/>
</dbReference>
<evidence type="ECO:0000256" key="2">
    <source>
        <dbReference type="ARBA" id="ARBA00023002"/>
    </source>
</evidence>
<comment type="pathway">
    <text evidence="1">Cofactor biosynthesis; L-ascorbate biosynthesis.</text>
</comment>
<evidence type="ECO:0000313" key="6">
    <source>
        <dbReference type="Proteomes" id="UP001489004"/>
    </source>
</evidence>
<dbReference type="GO" id="GO:0016020">
    <property type="term" value="C:membrane"/>
    <property type="evidence" value="ECO:0007669"/>
    <property type="project" value="InterPro"/>
</dbReference>
<dbReference type="PANTHER" id="PTHR43762:SF5">
    <property type="entry name" value="FAD-BINDING PCMH-TYPE DOMAIN-CONTAINING PROTEIN"/>
    <property type="match status" value="1"/>
</dbReference>
<dbReference type="GO" id="GO:0003885">
    <property type="term" value="F:D-arabinono-1,4-lactone oxidase activity"/>
    <property type="evidence" value="ECO:0007669"/>
    <property type="project" value="InterPro"/>
</dbReference>
<dbReference type="InterPro" id="IPR007173">
    <property type="entry name" value="ALO_C"/>
</dbReference>
<dbReference type="EMBL" id="JALJOR010000002">
    <property type="protein sequence ID" value="KAK9823265.1"/>
    <property type="molecule type" value="Genomic_DNA"/>
</dbReference>
<reference evidence="5 6" key="1">
    <citation type="journal article" date="2024" name="Nat. Commun.">
        <title>Phylogenomics reveals the evolutionary origins of lichenization in chlorophyte algae.</title>
        <authorList>
            <person name="Puginier C."/>
            <person name="Libourel C."/>
            <person name="Otte J."/>
            <person name="Skaloud P."/>
            <person name="Haon M."/>
            <person name="Grisel S."/>
            <person name="Petersen M."/>
            <person name="Berrin J.G."/>
            <person name="Delaux P.M."/>
            <person name="Dal Grande F."/>
            <person name="Keller J."/>
        </authorList>
    </citation>
    <scope>NUCLEOTIDE SEQUENCE [LARGE SCALE GENOMIC DNA]</scope>
    <source>
        <strain evidence="5 6">SAG 2043</strain>
    </source>
</reference>
<dbReference type="SUPFAM" id="SSF56176">
    <property type="entry name" value="FAD-binding/transporter-associated domain-like"/>
    <property type="match status" value="1"/>
</dbReference>
<dbReference type="PROSITE" id="PS51387">
    <property type="entry name" value="FAD_PCMH"/>
    <property type="match status" value="1"/>
</dbReference>
<name>A0AAW1QPT5_9CHLO</name>
<dbReference type="Gene3D" id="3.30.465.10">
    <property type="match status" value="1"/>
</dbReference>
<evidence type="ECO:0000256" key="3">
    <source>
        <dbReference type="SAM" id="SignalP"/>
    </source>
</evidence>
<dbReference type="InterPro" id="IPR010031">
    <property type="entry name" value="FAD_lactone_oxidase-like"/>
</dbReference>
<dbReference type="Pfam" id="PF04030">
    <property type="entry name" value="ALO"/>
    <property type="match status" value="1"/>
</dbReference>
<gene>
    <name evidence="5" type="ORF">WJX72_001448</name>
</gene>
<feature type="chain" id="PRO_5043912320" description="FAD-binding PCMH-type domain-containing protein" evidence="3">
    <location>
        <begin position="25"/>
        <end position="578"/>
    </location>
</feature>
<feature type="domain" description="FAD-binding PCMH-type" evidence="4">
    <location>
        <begin position="51"/>
        <end position="248"/>
    </location>
</feature>
<dbReference type="InterPro" id="IPR016169">
    <property type="entry name" value="FAD-bd_PCMH_sub2"/>
</dbReference>
<dbReference type="AlphaFoldDB" id="A0AAW1QPT5"/>
<evidence type="ECO:0000259" key="4">
    <source>
        <dbReference type="PROSITE" id="PS51387"/>
    </source>
</evidence>
<accession>A0AAW1QPT5</accession>
<dbReference type="InterPro" id="IPR036318">
    <property type="entry name" value="FAD-bd_PCMH-like_sf"/>
</dbReference>
<evidence type="ECO:0000256" key="1">
    <source>
        <dbReference type="ARBA" id="ARBA00005147"/>
    </source>
</evidence>
<dbReference type="GO" id="GO:0071949">
    <property type="term" value="F:FAD binding"/>
    <property type="evidence" value="ECO:0007669"/>
    <property type="project" value="InterPro"/>
</dbReference>
<feature type="signal peptide" evidence="3">
    <location>
        <begin position="1"/>
        <end position="24"/>
    </location>
</feature>
<dbReference type="InterPro" id="IPR016166">
    <property type="entry name" value="FAD-bd_PCMH"/>
</dbReference>
<dbReference type="Gene3D" id="3.30.70.2520">
    <property type="match status" value="1"/>
</dbReference>
<keyword evidence="6" id="KW-1185">Reference proteome</keyword>
<dbReference type="PANTHER" id="PTHR43762">
    <property type="entry name" value="L-GULONOLACTONE OXIDASE"/>
    <property type="match status" value="1"/>
</dbReference>
<dbReference type="Pfam" id="PF01565">
    <property type="entry name" value="FAD_binding_4"/>
    <property type="match status" value="1"/>
</dbReference>
<keyword evidence="2" id="KW-0560">Oxidoreductase</keyword>
<evidence type="ECO:0000313" key="5">
    <source>
        <dbReference type="EMBL" id="KAK9823265.1"/>
    </source>
</evidence>
<protein>
    <recommendedName>
        <fullName evidence="4">FAD-binding PCMH-type domain-containing protein</fullName>
    </recommendedName>
</protein>
<proteinExistence type="predicted"/>